<evidence type="ECO:0000256" key="1">
    <source>
        <dbReference type="ARBA" id="ARBA00009183"/>
    </source>
</evidence>
<protein>
    <recommendedName>
        <fullName evidence="6">Flavin-containing monooxygenase</fullName>
        <ecNumber evidence="6">1.-.-.-</ecNumber>
    </recommendedName>
</protein>
<dbReference type="GeneID" id="106816039"/>
<dbReference type="PIRSF" id="PIRSF000332">
    <property type="entry name" value="FMO"/>
    <property type="match status" value="1"/>
</dbReference>
<evidence type="ECO:0000256" key="3">
    <source>
        <dbReference type="ARBA" id="ARBA00022827"/>
    </source>
</evidence>
<name>A0ABM1EV49_PRICU</name>
<evidence type="ECO:0000256" key="2">
    <source>
        <dbReference type="ARBA" id="ARBA00022630"/>
    </source>
</evidence>
<dbReference type="InterPro" id="IPR050346">
    <property type="entry name" value="FMO-like"/>
</dbReference>
<evidence type="ECO:0000256" key="4">
    <source>
        <dbReference type="ARBA" id="ARBA00022857"/>
    </source>
</evidence>
<evidence type="ECO:0000256" key="5">
    <source>
        <dbReference type="ARBA" id="ARBA00023002"/>
    </source>
</evidence>
<keyword evidence="2 6" id="KW-0285">Flavoprotein</keyword>
<dbReference type="Proteomes" id="UP000695022">
    <property type="component" value="Unplaced"/>
</dbReference>
<keyword evidence="7" id="KW-1185">Reference proteome</keyword>
<dbReference type="InterPro" id="IPR020946">
    <property type="entry name" value="Flavin_mOase-like"/>
</dbReference>
<dbReference type="InterPro" id="IPR036188">
    <property type="entry name" value="FAD/NAD-bd_sf"/>
</dbReference>
<evidence type="ECO:0000313" key="8">
    <source>
        <dbReference type="RefSeq" id="XP_014676070.1"/>
    </source>
</evidence>
<keyword evidence="5 6" id="KW-0560">Oxidoreductase</keyword>
<keyword evidence="6" id="KW-0503">Monooxygenase</keyword>
<dbReference type="Pfam" id="PF00743">
    <property type="entry name" value="FMO-like"/>
    <property type="match status" value="2"/>
</dbReference>
<keyword evidence="4" id="KW-0521">NADP</keyword>
<dbReference type="SUPFAM" id="SSF51905">
    <property type="entry name" value="FAD/NAD(P)-binding domain"/>
    <property type="match status" value="2"/>
</dbReference>
<sequence length="423" mass="48271">MLASRPQDFDFEVYERGDNIGGTWVYTERTGLTEDGFPVHSSMYKNLITNVPTDVMEFPDFPFPSDLKKFIHWKEVQDYIFAYADHFNLRKDIQLNTDVTSVKRITSNPLRPGDAHQSPNRPQWLVRTTALQGGGSKEKVFDAVLVCCGHYSVPHYPDIPGQESFSGVQLHSHDYRHPEPYAGKRVLLMGALTSAFHIMKDLYPHASEVIISLSELDGLGLGKQYKNGLLPHNVRTTTFAQAINGSMVTFTDGEKFEPDVIIFCTGYEYSFPFLDASCDVTVTNGCRIQPLFKHMIHSRYHTLTFIGMPFAGFEFSLAYLQVPIALMILDGSLALPSEQDMNQDTEADYRDRLASGQKPRHAHRFVFTPRWAPSSYCDDIANFADIENIMESKYRFINAAFDGMRENIMKYREYDYLDPEPEQ</sequence>
<reference evidence="8" key="1">
    <citation type="submission" date="2025-08" db="UniProtKB">
        <authorList>
            <consortium name="RefSeq"/>
        </authorList>
    </citation>
    <scope>IDENTIFICATION</scope>
</reference>
<proteinExistence type="inferred from homology"/>
<organism evidence="7 8">
    <name type="scientific">Priapulus caudatus</name>
    <name type="common">Priapulid worm</name>
    <dbReference type="NCBI Taxonomy" id="37621"/>
    <lineage>
        <taxon>Eukaryota</taxon>
        <taxon>Metazoa</taxon>
        <taxon>Ecdysozoa</taxon>
        <taxon>Scalidophora</taxon>
        <taxon>Priapulida</taxon>
        <taxon>Priapulimorpha</taxon>
        <taxon>Priapulimorphida</taxon>
        <taxon>Priapulidae</taxon>
        <taxon>Priapulus</taxon>
    </lineage>
</organism>
<dbReference type="EC" id="1.-.-.-" evidence="6"/>
<dbReference type="PANTHER" id="PTHR23023">
    <property type="entry name" value="DIMETHYLANILINE MONOOXYGENASE"/>
    <property type="match status" value="1"/>
</dbReference>
<dbReference type="RefSeq" id="XP_014676070.1">
    <property type="nucleotide sequence ID" value="XM_014820584.1"/>
</dbReference>
<comment type="similarity">
    <text evidence="1 6">Belongs to the FMO family.</text>
</comment>
<dbReference type="InterPro" id="IPR000960">
    <property type="entry name" value="Flavin_mOase"/>
</dbReference>
<keyword evidence="3 6" id="KW-0274">FAD</keyword>
<dbReference type="Gene3D" id="3.50.50.60">
    <property type="entry name" value="FAD/NAD(P)-binding domain"/>
    <property type="match status" value="2"/>
</dbReference>
<evidence type="ECO:0000313" key="7">
    <source>
        <dbReference type="Proteomes" id="UP000695022"/>
    </source>
</evidence>
<comment type="cofactor">
    <cofactor evidence="6">
        <name>FAD</name>
        <dbReference type="ChEBI" id="CHEBI:57692"/>
    </cofactor>
</comment>
<accession>A0ABM1EV49</accession>
<gene>
    <name evidence="8" type="primary">LOC106816039</name>
</gene>
<evidence type="ECO:0000256" key="6">
    <source>
        <dbReference type="RuleBase" id="RU361177"/>
    </source>
</evidence>